<reference evidence="1 2" key="1">
    <citation type="journal article" date="2024" name="bioRxiv">
        <title>A reference genome for Trichogramma kaykai: A tiny desert-dwelling parasitoid wasp with competing sex-ratio distorters.</title>
        <authorList>
            <person name="Culotta J."/>
            <person name="Lindsey A.R."/>
        </authorList>
    </citation>
    <scope>NUCLEOTIDE SEQUENCE [LARGE SCALE GENOMIC DNA]</scope>
    <source>
        <strain evidence="1 2">KSX58</strain>
    </source>
</reference>
<accession>A0ABD2WSN9</accession>
<sequence>MHYYWLRFGASSSHIKQPIAAEDKRCARSLSELGRNPRVPPRRIADCVILRSRDRCRIDTDRAREL</sequence>
<protein>
    <submittedName>
        <fullName evidence="1">Uncharacterized protein</fullName>
    </submittedName>
</protein>
<proteinExistence type="predicted"/>
<evidence type="ECO:0000313" key="2">
    <source>
        <dbReference type="Proteomes" id="UP001627154"/>
    </source>
</evidence>
<comment type="caution">
    <text evidence="1">The sequence shown here is derived from an EMBL/GenBank/DDBJ whole genome shotgun (WGS) entry which is preliminary data.</text>
</comment>
<dbReference type="AlphaFoldDB" id="A0ABD2WSN9"/>
<dbReference type="Proteomes" id="UP001627154">
    <property type="component" value="Unassembled WGS sequence"/>
</dbReference>
<dbReference type="EMBL" id="JBJJXI010000076">
    <property type="protein sequence ID" value="KAL3395870.1"/>
    <property type="molecule type" value="Genomic_DNA"/>
</dbReference>
<keyword evidence="2" id="KW-1185">Reference proteome</keyword>
<name>A0ABD2WSN9_9HYME</name>
<organism evidence="1 2">
    <name type="scientific">Trichogramma kaykai</name>
    <dbReference type="NCBI Taxonomy" id="54128"/>
    <lineage>
        <taxon>Eukaryota</taxon>
        <taxon>Metazoa</taxon>
        <taxon>Ecdysozoa</taxon>
        <taxon>Arthropoda</taxon>
        <taxon>Hexapoda</taxon>
        <taxon>Insecta</taxon>
        <taxon>Pterygota</taxon>
        <taxon>Neoptera</taxon>
        <taxon>Endopterygota</taxon>
        <taxon>Hymenoptera</taxon>
        <taxon>Apocrita</taxon>
        <taxon>Proctotrupomorpha</taxon>
        <taxon>Chalcidoidea</taxon>
        <taxon>Trichogrammatidae</taxon>
        <taxon>Trichogramma</taxon>
    </lineage>
</organism>
<evidence type="ECO:0000313" key="1">
    <source>
        <dbReference type="EMBL" id="KAL3395870.1"/>
    </source>
</evidence>
<gene>
    <name evidence="1" type="ORF">TKK_010036</name>
</gene>